<evidence type="ECO:0000256" key="1">
    <source>
        <dbReference type="ARBA" id="ARBA00022999"/>
    </source>
</evidence>
<dbReference type="Proteomes" id="UP000549394">
    <property type="component" value="Unassembled WGS sequence"/>
</dbReference>
<dbReference type="SMART" id="SM00252">
    <property type="entry name" value="SH2"/>
    <property type="match status" value="1"/>
</dbReference>
<keyword evidence="1 2" id="KW-0727">SH2 domain</keyword>
<dbReference type="PROSITE" id="PS50001">
    <property type="entry name" value="SH2"/>
    <property type="match status" value="1"/>
</dbReference>
<proteinExistence type="predicted"/>
<accession>A0A7I8VBM7</accession>
<dbReference type="EMBL" id="CAJFCJ010000002">
    <property type="protein sequence ID" value="CAD5112728.1"/>
    <property type="molecule type" value="Genomic_DNA"/>
</dbReference>
<keyword evidence="5" id="KW-1185">Reference proteome</keyword>
<comment type="caution">
    <text evidence="4">The sequence shown here is derived from an EMBL/GenBank/DDBJ whole genome shotgun (WGS) entry which is preliminary data.</text>
</comment>
<evidence type="ECO:0000313" key="5">
    <source>
        <dbReference type="Proteomes" id="UP000549394"/>
    </source>
</evidence>
<dbReference type="PANTHER" id="PTHR10155:SF0">
    <property type="entry name" value="SUPPRESSOR OF CYTOKINE SIGNALING AT 36E, ISOFORM D"/>
    <property type="match status" value="1"/>
</dbReference>
<evidence type="ECO:0000313" key="4">
    <source>
        <dbReference type="EMBL" id="CAD5112728.1"/>
    </source>
</evidence>
<organism evidence="4 5">
    <name type="scientific">Dimorphilus gyrociliatus</name>
    <dbReference type="NCBI Taxonomy" id="2664684"/>
    <lineage>
        <taxon>Eukaryota</taxon>
        <taxon>Metazoa</taxon>
        <taxon>Spiralia</taxon>
        <taxon>Lophotrochozoa</taxon>
        <taxon>Annelida</taxon>
        <taxon>Polychaeta</taxon>
        <taxon>Polychaeta incertae sedis</taxon>
        <taxon>Dinophilidae</taxon>
        <taxon>Dimorphilus</taxon>
    </lineage>
</organism>
<dbReference type="Gene3D" id="3.30.505.10">
    <property type="entry name" value="SH2 domain"/>
    <property type="match status" value="1"/>
</dbReference>
<dbReference type="PRINTS" id="PR00401">
    <property type="entry name" value="SH2DOMAIN"/>
</dbReference>
<dbReference type="AlphaFoldDB" id="A0A7I8VBM7"/>
<dbReference type="PANTHER" id="PTHR10155">
    <property type="entry name" value="PHOSPHATIDYLINOSITOL 3-KINASE REGULATORY SUBUNIT"/>
    <property type="match status" value="1"/>
</dbReference>
<dbReference type="CDD" id="cd00173">
    <property type="entry name" value="SH2"/>
    <property type="match status" value="1"/>
</dbReference>
<evidence type="ECO:0000259" key="3">
    <source>
        <dbReference type="PROSITE" id="PS50001"/>
    </source>
</evidence>
<gene>
    <name evidence="4" type="ORF">DGYR_LOCUS1819</name>
</gene>
<dbReference type="InterPro" id="IPR000980">
    <property type="entry name" value="SH2"/>
</dbReference>
<dbReference type="InterPro" id="IPR036860">
    <property type="entry name" value="SH2_dom_sf"/>
</dbReference>
<reference evidence="4 5" key="1">
    <citation type="submission" date="2020-08" db="EMBL/GenBank/DDBJ databases">
        <authorList>
            <person name="Hejnol A."/>
        </authorList>
    </citation>
    <scope>NUCLEOTIDE SEQUENCE [LARGE SCALE GENOMIC DNA]</scope>
</reference>
<dbReference type="GO" id="GO:0005942">
    <property type="term" value="C:phosphatidylinositol 3-kinase complex"/>
    <property type="evidence" value="ECO:0007669"/>
    <property type="project" value="TreeGrafter"/>
</dbReference>
<feature type="domain" description="SH2" evidence="3">
    <location>
        <begin position="18"/>
        <end position="115"/>
    </location>
</feature>
<protein>
    <recommendedName>
        <fullName evidence="3">SH2 domain-containing protein</fullName>
    </recommendedName>
</protein>
<dbReference type="GO" id="GO:0046935">
    <property type="term" value="F:1-phosphatidylinositol-3-kinase regulator activity"/>
    <property type="evidence" value="ECO:0007669"/>
    <property type="project" value="TreeGrafter"/>
</dbReference>
<name>A0A7I8VBM7_9ANNE</name>
<dbReference type="SUPFAM" id="SSF55550">
    <property type="entry name" value="SH2 domain"/>
    <property type="match status" value="1"/>
</dbReference>
<sequence>MTHTIRTSLVEDVRRLPYFHADLDNKAAKKILCDFIKEDGCFLLRPSSSENHACTFSVTNQGSILHVKLFKTNSSQYHLDVDQTPFPSIQRLVAHYSNSAIPCENYTNMKFIFPITSKKQTKLQRISECSIDTATVSRPLPAPPLENLDKKEEVIKEEVCECGLQKSNLAAGWTVHVSHEPATRGLLFFQHKDGLKVWELPIDIVSLLTSEQRNFLQANGYRGALT</sequence>
<evidence type="ECO:0000256" key="2">
    <source>
        <dbReference type="PROSITE-ProRule" id="PRU00191"/>
    </source>
</evidence>
<dbReference type="GO" id="GO:0046854">
    <property type="term" value="P:phosphatidylinositol phosphate biosynthetic process"/>
    <property type="evidence" value="ECO:0007669"/>
    <property type="project" value="TreeGrafter"/>
</dbReference>
<dbReference type="OrthoDB" id="6161358at2759"/>
<dbReference type="Pfam" id="PF00017">
    <property type="entry name" value="SH2"/>
    <property type="match status" value="1"/>
</dbReference>